<feature type="compositionally biased region" description="Gly residues" evidence="1">
    <location>
        <begin position="95"/>
        <end position="112"/>
    </location>
</feature>
<feature type="non-terminal residue" evidence="2">
    <location>
        <position position="278"/>
    </location>
</feature>
<feature type="compositionally biased region" description="Basic and acidic residues" evidence="1">
    <location>
        <begin position="1"/>
        <end position="10"/>
    </location>
</feature>
<feature type="compositionally biased region" description="Basic residues" evidence="1">
    <location>
        <begin position="118"/>
        <end position="130"/>
    </location>
</feature>
<organism evidence="2">
    <name type="scientific">uncultured Phycisphaerae bacterium</name>
    <dbReference type="NCBI Taxonomy" id="904963"/>
    <lineage>
        <taxon>Bacteria</taxon>
        <taxon>Pseudomonadati</taxon>
        <taxon>Planctomycetota</taxon>
        <taxon>Phycisphaerae</taxon>
        <taxon>environmental samples</taxon>
    </lineage>
</organism>
<evidence type="ECO:0000256" key="1">
    <source>
        <dbReference type="SAM" id="MobiDB-lite"/>
    </source>
</evidence>
<name>A0A6J4P9F3_9BACT</name>
<feature type="compositionally biased region" description="Basic residues" evidence="1">
    <location>
        <begin position="42"/>
        <end position="75"/>
    </location>
</feature>
<feature type="compositionally biased region" description="Basic and acidic residues" evidence="1">
    <location>
        <begin position="139"/>
        <end position="148"/>
    </location>
</feature>
<feature type="region of interest" description="Disordered" evidence="1">
    <location>
        <begin position="1"/>
        <end position="181"/>
    </location>
</feature>
<dbReference type="AlphaFoldDB" id="A0A6J4P9F3"/>
<feature type="compositionally biased region" description="Low complexity" evidence="1">
    <location>
        <begin position="13"/>
        <end position="22"/>
    </location>
</feature>
<evidence type="ECO:0000313" key="2">
    <source>
        <dbReference type="EMBL" id="CAA9406410.1"/>
    </source>
</evidence>
<protein>
    <submittedName>
        <fullName evidence="2">Uncharacterized protein</fullName>
    </submittedName>
</protein>
<dbReference type="EMBL" id="CADCUQ010000457">
    <property type="protein sequence ID" value="CAA9406410.1"/>
    <property type="molecule type" value="Genomic_DNA"/>
</dbReference>
<accession>A0A6J4P9F3</accession>
<reference evidence="2" key="1">
    <citation type="submission" date="2020-02" db="EMBL/GenBank/DDBJ databases">
        <authorList>
            <person name="Meier V. D."/>
        </authorList>
    </citation>
    <scope>NUCLEOTIDE SEQUENCE</scope>
    <source>
        <strain evidence="2">AVDCRST_MAG64</strain>
    </source>
</reference>
<sequence>DVPRTRRDPAVHPPGVAVRHAGGAAGAGRGVPRVAHVDPRRRAGAARPRRRQPVAGRRRRHRRRRGARHARRPPRRAGGAGRRARRAGVPLGVLRVGGGALGGRGVGDGPRGGAARAHLPHVHRPARGRRGPQPAADAPRARHDDPPRRARRGRLGGGDPRRDRARQPLPHLAAGDRHPLRRQRNVPVRPDDCHRSHDGTQCGGVHVRPGDLNHIRAGHPVPADVLADRHGAARGARVRFDPLVARPLGGVTHGVRRPDLRVRALPRADRAAVARVEV</sequence>
<proteinExistence type="predicted"/>
<gene>
    <name evidence="2" type="ORF">AVDCRST_MAG64-2003</name>
</gene>
<feature type="non-terminal residue" evidence="2">
    <location>
        <position position="1"/>
    </location>
</feature>